<sequence length="45" mass="4724">MFLDGQTNSDILLFLKGVCAEKLVLVVAHEALKANSTSTCDGAVT</sequence>
<evidence type="ECO:0000313" key="1">
    <source>
        <dbReference type="EMBL" id="QBK86991.1"/>
    </source>
</evidence>
<reference evidence="1" key="1">
    <citation type="journal article" date="2019" name="MBio">
        <title>Virus Genomes from Deep Sea Sediments Expand the Ocean Megavirome and Support Independent Origins of Viral Gigantism.</title>
        <authorList>
            <person name="Backstrom D."/>
            <person name="Yutin N."/>
            <person name="Jorgensen S.L."/>
            <person name="Dharamshi J."/>
            <person name="Homa F."/>
            <person name="Zaremba-Niedwiedzka K."/>
            <person name="Spang A."/>
            <person name="Wolf Y.I."/>
            <person name="Koonin E.V."/>
            <person name="Ettema T.J."/>
        </authorList>
    </citation>
    <scope>NUCLEOTIDE SEQUENCE</scope>
</reference>
<proteinExistence type="predicted"/>
<dbReference type="EMBL" id="MK500339">
    <property type="protein sequence ID" value="QBK86991.1"/>
    <property type="molecule type" value="Genomic_DNA"/>
</dbReference>
<name>A0A481YVR5_9VIRU</name>
<organism evidence="1">
    <name type="scientific">Marseillevirus LCMAC103</name>
    <dbReference type="NCBI Taxonomy" id="2506604"/>
    <lineage>
        <taxon>Viruses</taxon>
        <taxon>Varidnaviria</taxon>
        <taxon>Bamfordvirae</taxon>
        <taxon>Nucleocytoviricota</taxon>
        <taxon>Megaviricetes</taxon>
        <taxon>Pimascovirales</taxon>
        <taxon>Pimascovirales incertae sedis</taxon>
        <taxon>Marseilleviridae</taxon>
    </lineage>
</organism>
<gene>
    <name evidence="1" type="ORF">LCMAC103_03350</name>
</gene>
<accession>A0A481YVR5</accession>
<protein>
    <submittedName>
        <fullName evidence="1">Uncharacterized protein</fullName>
    </submittedName>
</protein>